<organism evidence="2 3">
    <name type="scientific">Brassica napus</name>
    <name type="common">Rape</name>
    <dbReference type="NCBI Taxonomy" id="3708"/>
    <lineage>
        <taxon>Eukaryota</taxon>
        <taxon>Viridiplantae</taxon>
        <taxon>Streptophyta</taxon>
        <taxon>Embryophyta</taxon>
        <taxon>Tracheophyta</taxon>
        <taxon>Spermatophyta</taxon>
        <taxon>Magnoliopsida</taxon>
        <taxon>eudicotyledons</taxon>
        <taxon>Gunneridae</taxon>
        <taxon>Pentapetalae</taxon>
        <taxon>rosids</taxon>
        <taxon>malvids</taxon>
        <taxon>Brassicales</taxon>
        <taxon>Brassicaceae</taxon>
        <taxon>Brassiceae</taxon>
        <taxon>Brassica</taxon>
    </lineage>
</organism>
<keyword evidence="3" id="KW-1185">Reference proteome</keyword>
<feature type="region of interest" description="Disordered" evidence="1">
    <location>
        <begin position="186"/>
        <end position="205"/>
    </location>
</feature>
<evidence type="ECO:0000256" key="1">
    <source>
        <dbReference type="SAM" id="MobiDB-lite"/>
    </source>
</evidence>
<dbReference type="Proteomes" id="UP000824890">
    <property type="component" value="Unassembled WGS sequence"/>
</dbReference>
<evidence type="ECO:0000313" key="2">
    <source>
        <dbReference type="EMBL" id="KAH0858892.1"/>
    </source>
</evidence>
<sequence>MSQNQRASDHVLPFCFDPKSLKTPDGQTIINTEFVAHSVDPKEADICFAGCPSYCSPSYLKIVRRFCRVPDSVEFQLPQAGERADAPPDGYFTCYEAHMLRYHLWFPIPEIIVQVLNRFGLSISQLTHTGVQHLVGILVLSYERGMTLKADYLEALLAPVAVLKSRMCRLAHGRCIRRGELHPIISESMGSKGDQHPSSVSRGSTHRRHILRGGPYFWGHFSPERVLRAVAYNCSQLQPDLPFDGESETDMEEFVPYDIPGERERSRSRKNKLIVVEDYDNGDVDRLDFFDFGMPSNVGDSVELKAYRMRNGGLHLVTEALKANSTKARTALFKAEVVEKELARLKEEAAANSLPEKELARKEARRTYRKGKR</sequence>
<comment type="caution">
    <text evidence="2">The sequence shown here is derived from an EMBL/GenBank/DDBJ whole genome shotgun (WGS) entry which is preliminary data.</text>
</comment>
<protein>
    <submittedName>
        <fullName evidence="2">Uncharacterized protein</fullName>
    </submittedName>
</protein>
<feature type="region of interest" description="Disordered" evidence="1">
    <location>
        <begin position="353"/>
        <end position="373"/>
    </location>
</feature>
<evidence type="ECO:0000313" key="3">
    <source>
        <dbReference type="Proteomes" id="UP000824890"/>
    </source>
</evidence>
<dbReference type="EMBL" id="JAGKQM010000019">
    <property type="protein sequence ID" value="KAH0858892.1"/>
    <property type="molecule type" value="Genomic_DNA"/>
</dbReference>
<feature type="compositionally biased region" description="Basic and acidic residues" evidence="1">
    <location>
        <begin position="353"/>
        <end position="366"/>
    </location>
</feature>
<proteinExistence type="predicted"/>
<reference evidence="2 3" key="1">
    <citation type="submission" date="2021-05" db="EMBL/GenBank/DDBJ databases">
        <title>Genome Assembly of Synthetic Allotetraploid Brassica napus Reveals Homoeologous Exchanges between Subgenomes.</title>
        <authorList>
            <person name="Davis J.T."/>
        </authorList>
    </citation>
    <scope>NUCLEOTIDE SEQUENCE [LARGE SCALE GENOMIC DNA]</scope>
    <source>
        <strain evidence="3">cv. Da-Ae</strain>
        <tissue evidence="2">Seedling</tissue>
    </source>
</reference>
<gene>
    <name evidence="2" type="ORF">HID58_087153</name>
</gene>
<name>A0ABQ7XSK9_BRANA</name>
<accession>A0ABQ7XSK9</accession>